<gene>
    <name evidence="1" type="ORF">MEUPH1_LOCUS26037</name>
</gene>
<dbReference type="EMBL" id="CARXXK010001019">
    <property type="protein sequence ID" value="CAI6372117.1"/>
    <property type="molecule type" value="Genomic_DNA"/>
</dbReference>
<proteinExistence type="predicted"/>
<accession>A0AAV0XXC8</accession>
<evidence type="ECO:0000313" key="2">
    <source>
        <dbReference type="Proteomes" id="UP001160148"/>
    </source>
</evidence>
<sequence length="146" mass="16906">MSTCIGGPSVDDYAGIRIKYATLDPDNVWRSLKCELHTDNMFKQRCKLCVRLMNISRAMKSNIQLSLKLNRKKRLGPTLTPTRTETPKHLFKTKHNTQKSNLRKDSIIQTLKLKFNELKSKMELVSNSYVDDLHKSMNVNESQCFD</sequence>
<protein>
    <submittedName>
        <fullName evidence="1">Uncharacterized protein</fullName>
    </submittedName>
</protein>
<name>A0AAV0XXC8_9HEMI</name>
<dbReference type="Proteomes" id="UP001160148">
    <property type="component" value="Unassembled WGS sequence"/>
</dbReference>
<keyword evidence="2" id="KW-1185">Reference proteome</keyword>
<dbReference type="AlphaFoldDB" id="A0AAV0XXC8"/>
<comment type="caution">
    <text evidence="1">The sequence shown here is derived from an EMBL/GenBank/DDBJ whole genome shotgun (WGS) entry which is preliminary data.</text>
</comment>
<organism evidence="1 2">
    <name type="scientific">Macrosiphum euphorbiae</name>
    <name type="common">potato aphid</name>
    <dbReference type="NCBI Taxonomy" id="13131"/>
    <lineage>
        <taxon>Eukaryota</taxon>
        <taxon>Metazoa</taxon>
        <taxon>Ecdysozoa</taxon>
        <taxon>Arthropoda</taxon>
        <taxon>Hexapoda</taxon>
        <taxon>Insecta</taxon>
        <taxon>Pterygota</taxon>
        <taxon>Neoptera</taxon>
        <taxon>Paraneoptera</taxon>
        <taxon>Hemiptera</taxon>
        <taxon>Sternorrhyncha</taxon>
        <taxon>Aphidomorpha</taxon>
        <taxon>Aphidoidea</taxon>
        <taxon>Aphididae</taxon>
        <taxon>Macrosiphini</taxon>
        <taxon>Macrosiphum</taxon>
    </lineage>
</organism>
<reference evidence="1 2" key="1">
    <citation type="submission" date="2023-01" db="EMBL/GenBank/DDBJ databases">
        <authorList>
            <person name="Whitehead M."/>
        </authorList>
    </citation>
    <scope>NUCLEOTIDE SEQUENCE [LARGE SCALE GENOMIC DNA]</scope>
</reference>
<evidence type="ECO:0000313" key="1">
    <source>
        <dbReference type="EMBL" id="CAI6372117.1"/>
    </source>
</evidence>